<dbReference type="Proteomes" id="UP000805193">
    <property type="component" value="Unassembled WGS sequence"/>
</dbReference>
<gene>
    <name evidence="1" type="ORF">HPB47_012485</name>
</gene>
<name>A0AC60NTH2_IXOPE</name>
<accession>A0AC60NTH2</accession>
<evidence type="ECO:0000313" key="2">
    <source>
        <dbReference type="Proteomes" id="UP000805193"/>
    </source>
</evidence>
<sequence>MDRLTSSRASAFVLWCVLLVKHGAGVQPECDFGEFYKLNWPAITTLNFKVTGEFNSPNVLQRDCHATGSRTRHAASSARTRHPEWSSGVPGRHNHDHSGYDGQTRGSDRFEEAPLP</sequence>
<dbReference type="EMBL" id="JABSTQ010011526">
    <property type="protein sequence ID" value="KAG0410402.1"/>
    <property type="molecule type" value="Genomic_DNA"/>
</dbReference>
<reference evidence="1 2" key="1">
    <citation type="journal article" date="2020" name="Cell">
        <title>Large-Scale Comparative Analyses of Tick Genomes Elucidate Their Genetic Diversity and Vector Capacities.</title>
        <authorList>
            <consortium name="Tick Genome and Microbiome Consortium (TIGMIC)"/>
            <person name="Jia N."/>
            <person name="Wang J."/>
            <person name="Shi W."/>
            <person name="Du L."/>
            <person name="Sun Y."/>
            <person name="Zhan W."/>
            <person name="Jiang J.F."/>
            <person name="Wang Q."/>
            <person name="Zhang B."/>
            <person name="Ji P."/>
            <person name="Bell-Sakyi L."/>
            <person name="Cui X.M."/>
            <person name="Yuan T.T."/>
            <person name="Jiang B.G."/>
            <person name="Yang W.F."/>
            <person name="Lam T.T."/>
            <person name="Chang Q.C."/>
            <person name="Ding S.J."/>
            <person name="Wang X.J."/>
            <person name="Zhu J.G."/>
            <person name="Ruan X.D."/>
            <person name="Zhao L."/>
            <person name="Wei J.T."/>
            <person name="Ye R.Z."/>
            <person name="Que T.C."/>
            <person name="Du C.H."/>
            <person name="Zhou Y.H."/>
            <person name="Cheng J.X."/>
            <person name="Dai P.F."/>
            <person name="Guo W.B."/>
            <person name="Han X.H."/>
            <person name="Huang E.J."/>
            <person name="Li L.F."/>
            <person name="Wei W."/>
            <person name="Gao Y.C."/>
            <person name="Liu J.Z."/>
            <person name="Shao H.Z."/>
            <person name="Wang X."/>
            <person name="Wang C.C."/>
            <person name="Yang T.C."/>
            <person name="Huo Q.B."/>
            <person name="Li W."/>
            <person name="Chen H.Y."/>
            <person name="Chen S.E."/>
            <person name="Zhou L.G."/>
            <person name="Ni X.B."/>
            <person name="Tian J.H."/>
            <person name="Sheng Y."/>
            <person name="Liu T."/>
            <person name="Pan Y.S."/>
            <person name="Xia L.Y."/>
            <person name="Li J."/>
            <person name="Zhao F."/>
            <person name="Cao W.C."/>
        </authorList>
    </citation>
    <scope>NUCLEOTIDE SEQUENCE [LARGE SCALE GENOMIC DNA]</scope>
    <source>
        <strain evidence="1">Iper-2018</strain>
    </source>
</reference>
<evidence type="ECO:0000313" key="1">
    <source>
        <dbReference type="EMBL" id="KAG0410402.1"/>
    </source>
</evidence>
<keyword evidence="2" id="KW-1185">Reference proteome</keyword>
<proteinExistence type="predicted"/>
<comment type="caution">
    <text evidence="1">The sequence shown here is derived from an EMBL/GenBank/DDBJ whole genome shotgun (WGS) entry which is preliminary data.</text>
</comment>
<organism evidence="1 2">
    <name type="scientific">Ixodes persulcatus</name>
    <name type="common">Taiga tick</name>
    <dbReference type="NCBI Taxonomy" id="34615"/>
    <lineage>
        <taxon>Eukaryota</taxon>
        <taxon>Metazoa</taxon>
        <taxon>Ecdysozoa</taxon>
        <taxon>Arthropoda</taxon>
        <taxon>Chelicerata</taxon>
        <taxon>Arachnida</taxon>
        <taxon>Acari</taxon>
        <taxon>Parasitiformes</taxon>
        <taxon>Ixodida</taxon>
        <taxon>Ixodoidea</taxon>
        <taxon>Ixodidae</taxon>
        <taxon>Ixodinae</taxon>
        <taxon>Ixodes</taxon>
    </lineage>
</organism>
<protein>
    <submittedName>
        <fullName evidence="1">Uncharacterized protein</fullName>
    </submittedName>
</protein>